<name>X1J5H0_9ZZZZ</name>
<sequence length="81" mass="9169">MQVSLVKESHENLWLKEGYLLALIFSQGAACFKITGWEPSNVKPYSLGAATDYPLVANLAAWDEITDANGRRYLMPSEEYW</sequence>
<dbReference type="AlphaFoldDB" id="X1J5H0"/>
<reference evidence="1" key="1">
    <citation type="journal article" date="2014" name="Front. Microbiol.">
        <title>High frequency of phylogenetically diverse reductive dehalogenase-homologous genes in deep subseafloor sedimentary metagenomes.</title>
        <authorList>
            <person name="Kawai M."/>
            <person name="Futagami T."/>
            <person name="Toyoda A."/>
            <person name="Takaki Y."/>
            <person name="Nishi S."/>
            <person name="Hori S."/>
            <person name="Arai W."/>
            <person name="Tsubouchi T."/>
            <person name="Morono Y."/>
            <person name="Uchiyama I."/>
            <person name="Ito T."/>
            <person name="Fujiyama A."/>
            <person name="Inagaki F."/>
            <person name="Takami H."/>
        </authorList>
    </citation>
    <scope>NUCLEOTIDE SEQUENCE</scope>
    <source>
        <strain evidence="1">Expedition CK06-06</strain>
    </source>
</reference>
<protein>
    <submittedName>
        <fullName evidence="1">Uncharacterized protein</fullName>
    </submittedName>
</protein>
<accession>X1J5H0</accession>
<proteinExistence type="predicted"/>
<comment type="caution">
    <text evidence="1">The sequence shown here is derived from an EMBL/GenBank/DDBJ whole genome shotgun (WGS) entry which is preliminary data.</text>
</comment>
<gene>
    <name evidence="1" type="ORF">S03H2_45767</name>
</gene>
<feature type="non-terminal residue" evidence="1">
    <location>
        <position position="81"/>
    </location>
</feature>
<evidence type="ECO:0000313" key="1">
    <source>
        <dbReference type="EMBL" id="GAH73579.1"/>
    </source>
</evidence>
<organism evidence="1">
    <name type="scientific">marine sediment metagenome</name>
    <dbReference type="NCBI Taxonomy" id="412755"/>
    <lineage>
        <taxon>unclassified sequences</taxon>
        <taxon>metagenomes</taxon>
        <taxon>ecological metagenomes</taxon>
    </lineage>
</organism>
<dbReference type="EMBL" id="BARU01028694">
    <property type="protein sequence ID" value="GAH73579.1"/>
    <property type="molecule type" value="Genomic_DNA"/>
</dbReference>